<keyword evidence="1" id="KW-0812">Transmembrane</keyword>
<evidence type="ECO:0000259" key="2">
    <source>
        <dbReference type="Pfam" id="PF01569"/>
    </source>
</evidence>
<feature type="transmembrane region" description="Helical" evidence="1">
    <location>
        <begin position="82"/>
        <end position="99"/>
    </location>
</feature>
<accession>A0A1F4PYP2</accession>
<reference evidence="3 4" key="1">
    <citation type="journal article" date="2016" name="Nat. Commun.">
        <title>Thousands of microbial genomes shed light on interconnected biogeochemical processes in an aquifer system.</title>
        <authorList>
            <person name="Anantharaman K."/>
            <person name="Brown C.T."/>
            <person name="Hug L.A."/>
            <person name="Sharon I."/>
            <person name="Castelle C.J."/>
            <person name="Probst A.J."/>
            <person name="Thomas B.C."/>
            <person name="Singh A."/>
            <person name="Wilkins M.J."/>
            <person name="Karaoz U."/>
            <person name="Brodie E.L."/>
            <person name="Williams K.H."/>
            <person name="Hubbard S.S."/>
            <person name="Banfield J.F."/>
        </authorList>
    </citation>
    <scope>NUCLEOTIDE SEQUENCE [LARGE SCALE GENOMIC DNA]</scope>
</reference>
<comment type="caution">
    <text evidence="3">The sequence shown here is derived from an EMBL/GenBank/DDBJ whole genome shotgun (WGS) entry which is preliminary data.</text>
</comment>
<keyword evidence="1" id="KW-1133">Transmembrane helix</keyword>
<dbReference type="AlphaFoldDB" id="A0A1F4PYP2"/>
<keyword evidence="1" id="KW-0472">Membrane</keyword>
<dbReference type="InterPro" id="IPR000326">
    <property type="entry name" value="PAP2/HPO"/>
</dbReference>
<evidence type="ECO:0000313" key="3">
    <source>
        <dbReference type="EMBL" id="OGB88794.1"/>
    </source>
</evidence>
<feature type="domain" description="Phosphatidic acid phosphatase type 2/haloperoxidase" evidence="2">
    <location>
        <begin position="142"/>
        <end position="219"/>
    </location>
</feature>
<name>A0A1F4PYP2_UNCSA</name>
<dbReference type="Proteomes" id="UP000178724">
    <property type="component" value="Unassembled WGS sequence"/>
</dbReference>
<dbReference type="InterPro" id="IPR036938">
    <property type="entry name" value="PAP2/HPO_sf"/>
</dbReference>
<dbReference type="Pfam" id="PF01569">
    <property type="entry name" value="PAP2"/>
    <property type="match status" value="1"/>
</dbReference>
<proteinExistence type="predicted"/>
<evidence type="ECO:0000313" key="4">
    <source>
        <dbReference type="Proteomes" id="UP000178724"/>
    </source>
</evidence>
<sequence>MITIMAFSITRARQAYKFIMSEPASRRPADSRYPARICRTLDIAGYATDLYKTTSRQTDKLPDYPFKLTDFERQMPFRKSSVRIYLSLIPYFFAAVYFVKDKVTHGRALASMRALVDANNGLFRDYPAHYLFDRQEEKLTFWRPDDLLLRWSYTFDLGNNVFPSQHVSFSVFCALALYHSGYRRSGNFLLLWSLLFSASILPVKQHFQADLVAGLVLATKVLRENHLKPENPMGADGIRREAAKLYQNLLSGNYSPEPEAKQDLIKEIDPQVIKSMENFRRLNPFDGIYADIIEDTLALIRRL</sequence>
<evidence type="ECO:0000256" key="1">
    <source>
        <dbReference type="SAM" id="Phobius"/>
    </source>
</evidence>
<gene>
    <name evidence="3" type="ORF">A2625_01970</name>
</gene>
<dbReference type="SUPFAM" id="SSF48317">
    <property type="entry name" value="Acid phosphatase/Vanadium-dependent haloperoxidase"/>
    <property type="match status" value="1"/>
</dbReference>
<organism evidence="3 4">
    <name type="scientific">candidate division WOR-1 bacterium RIFCSPHIGHO2_01_FULL_53_15</name>
    <dbReference type="NCBI Taxonomy" id="1802564"/>
    <lineage>
        <taxon>Bacteria</taxon>
        <taxon>Bacillati</taxon>
        <taxon>Saganbacteria</taxon>
    </lineage>
</organism>
<protein>
    <recommendedName>
        <fullName evidence="2">Phosphatidic acid phosphatase type 2/haloperoxidase domain-containing protein</fullName>
    </recommendedName>
</protein>
<dbReference type="EMBL" id="METM01000033">
    <property type="protein sequence ID" value="OGB88794.1"/>
    <property type="molecule type" value="Genomic_DNA"/>
</dbReference>